<comment type="caution">
    <text evidence="2">The sequence shown here is derived from an EMBL/GenBank/DDBJ whole genome shotgun (WGS) entry which is preliminary data.</text>
</comment>
<proteinExistence type="predicted"/>
<keyword evidence="3" id="KW-1185">Reference proteome</keyword>
<organism evidence="2 3">
    <name type="scientific">Periconia digitata</name>
    <dbReference type="NCBI Taxonomy" id="1303443"/>
    <lineage>
        <taxon>Eukaryota</taxon>
        <taxon>Fungi</taxon>
        <taxon>Dikarya</taxon>
        <taxon>Ascomycota</taxon>
        <taxon>Pezizomycotina</taxon>
        <taxon>Dothideomycetes</taxon>
        <taxon>Pleosporomycetidae</taxon>
        <taxon>Pleosporales</taxon>
        <taxon>Massarineae</taxon>
        <taxon>Periconiaceae</taxon>
        <taxon>Periconia</taxon>
    </lineage>
</organism>
<evidence type="ECO:0000313" key="3">
    <source>
        <dbReference type="Proteomes" id="UP001152607"/>
    </source>
</evidence>
<dbReference type="AlphaFoldDB" id="A0A9W4UTM8"/>
<reference evidence="2" key="1">
    <citation type="submission" date="2023-01" db="EMBL/GenBank/DDBJ databases">
        <authorList>
            <person name="Van Ghelder C."/>
            <person name="Rancurel C."/>
        </authorList>
    </citation>
    <scope>NUCLEOTIDE SEQUENCE</scope>
    <source>
        <strain evidence="2">CNCM I-4278</strain>
    </source>
</reference>
<dbReference type="Proteomes" id="UP001152607">
    <property type="component" value="Unassembled WGS sequence"/>
</dbReference>
<name>A0A9W4UTM8_9PLEO</name>
<evidence type="ECO:0000256" key="1">
    <source>
        <dbReference type="SAM" id="MobiDB-lite"/>
    </source>
</evidence>
<evidence type="ECO:0000313" key="2">
    <source>
        <dbReference type="EMBL" id="CAI6342136.1"/>
    </source>
</evidence>
<feature type="region of interest" description="Disordered" evidence="1">
    <location>
        <begin position="62"/>
        <end position="86"/>
    </location>
</feature>
<accession>A0A9W4UTM8</accession>
<protein>
    <submittedName>
        <fullName evidence="2">Uncharacterized protein</fullName>
    </submittedName>
</protein>
<gene>
    <name evidence="2" type="ORF">PDIGIT_LOCUS15339</name>
</gene>
<dbReference type="EMBL" id="CAOQHR010000013">
    <property type="protein sequence ID" value="CAI6342136.1"/>
    <property type="molecule type" value="Genomic_DNA"/>
</dbReference>
<sequence>MHQLKVHPYDPYLRVPVYNVCMDAHWHTTAALASRLGHLEEPSLGSLPKQCQVKALTYRGMATRARSKTSTSTLSRRDGPSKGAARRRTYIRVTVPAISDPKLILRNHTQTFGPY</sequence>